<dbReference type="KEGG" id="cbau:H1R16_01800"/>
<protein>
    <submittedName>
        <fullName evidence="6">Helix-turn-helix transcriptional regulator</fullName>
    </submittedName>
</protein>
<keyword evidence="1" id="KW-0805">Transcription regulation</keyword>
<evidence type="ECO:0000313" key="5">
    <source>
        <dbReference type="EMBL" id="MBA5245828.1"/>
    </source>
</evidence>
<dbReference type="Pfam" id="PF12833">
    <property type="entry name" value="HTH_18"/>
    <property type="match status" value="1"/>
</dbReference>
<dbReference type="PANTHER" id="PTHR43280:SF28">
    <property type="entry name" value="HTH-TYPE TRANSCRIPTIONAL ACTIVATOR RHAS"/>
    <property type="match status" value="1"/>
</dbReference>
<evidence type="ECO:0000256" key="1">
    <source>
        <dbReference type="ARBA" id="ARBA00023015"/>
    </source>
</evidence>
<evidence type="ECO:0000256" key="3">
    <source>
        <dbReference type="ARBA" id="ARBA00023163"/>
    </source>
</evidence>
<dbReference type="PANTHER" id="PTHR43280">
    <property type="entry name" value="ARAC-FAMILY TRANSCRIPTIONAL REGULATOR"/>
    <property type="match status" value="1"/>
</dbReference>
<dbReference type="EMBL" id="CP059472">
    <property type="protein sequence ID" value="QMS98770.1"/>
    <property type="molecule type" value="Genomic_DNA"/>
</dbReference>
<organism evidence="6 7">
    <name type="scientific">Marnyiella aurantia</name>
    <dbReference type="NCBI Taxonomy" id="2758037"/>
    <lineage>
        <taxon>Bacteria</taxon>
        <taxon>Pseudomonadati</taxon>
        <taxon>Bacteroidota</taxon>
        <taxon>Flavobacteriia</taxon>
        <taxon>Flavobacteriales</taxon>
        <taxon>Weeksellaceae</taxon>
        <taxon>Marnyiella</taxon>
    </lineage>
</organism>
<keyword evidence="3" id="KW-0804">Transcription</keyword>
<dbReference type="InterPro" id="IPR018060">
    <property type="entry name" value="HTH_AraC"/>
</dbReference>
<dbReference type="AlphaFoldDB" id="A0A7D7QWF3"/>
<dbReference type="Proteomes" id="UP000539710">
    <property type="component" value="Unassembled WGS sequence"/>
</dbReference>
<evidence type="ECO:0000313" key="6">
    <source>
        <dbReference type="EMBL" id="QMS98770.1"/>
    </source>
</evidence>
<dbReference type="GO" id="GO:0043565">
    <property type="term" value="F:sequence-specific DNA binding"/>
    <property type="evidence" value="ECO:0007669"/>
    <property type="project" value="InterPro"/>
</dbReference>
<evidence type="ECO:0000259" key="4">
    <source>
        <dbReference type="PROSITE" id="PS01124"/>
    </source>
</evidence>
<name>A0A7D7QWF3_9FLAO</name>
<reference evidence="5" key="3">
    <citation type="submission" date="2020-07" db="EMBL/GenBank/DDBJ databases">
        <authorList>
            <person name="Yang C."/>
        </authorList>
    </citation>
    <scope>NUCLEOTIDE SEQUENCE</scope>
    <source>
        <strain evidence="5">Cx-624</strain>
    </source>
</reference>
<dbReference type="InterPro" id="IPR009057">
    <property type="entry name" value="Homeodomain-like_sf"/>
</dbReference>
<keyword evidence="8" id="KW-1185">Reference proteome</keyword>
<dbReference type="RefSeq" id="WP_181885944.1">
    <property type="nucleotide sequence ID" value="NZ_CP059472.1"/>
</dbReference>
<evidence type="ECO:0000313" key="8">
    <source>
        <dbReference type="Proteomes" id="UP000539710"/>
    </source>
</evidence>
<evidence type="ECO:0000256" key="2">
    <source>
        <dbReference type="ARBA" id="ARBA00023125"/>
    </source>
</evidence>
<reference evidence="6 7" key="1">
    <citation type="submission" date="2020-07" db="EMBL/GenBank/DDBJ databases">
        <title>Chryseobacterium sp.cx-624.</title>
        <authorList>
            <person name="Yang C."/>
        </authorList>
    </citation>
    <scope>NUCLEOTIDE SEQUENCE [LARGE SCALE GENOMIC DNA]</scope>
    <source>
        <strain evidence="7">cx-624</strain>
        <strain evidence="6">Cx-624</strain>
    </source>
</reference>
<dbReference type="PROSITE" id="PS00041">
    <property type="entry name" value="HTH_ARAC_FAMILY_1"/>
    <property type="match status" value="1"/>
</dbReference>
<accession>A0A7D7QWF3</accession>
<dbReference type="Gene3D" id="1.10.10.60">
    <property type="entry name" value="Homeodomain-like"/>
    <property type="match status" value="1"/>
</dbReference>
<dbReference type="EMBL" id="JACEUX010000001">
    <property type="protein sequence ID" value="MBA5245828.1"/>
    <property type="molecule type" value="Genomic_DNA"/>
</dbReference>
<feature type="domain" description="HTH araC/xylS-type" evidence="4">
    <location>
        <begin position="76"/>
        <end position="175"/>
    </location>
</feature>
<dbReference type="Proteomes" id="UP000515349">
    <property type="component" value="Chromosome"/>
</dbReference>
<dbReference type="PROSITE" id="PS01124">
    <property type="entry name" value="HTH_ARAC_FAMILY_2"/>
    <property type="match status" value="1"/>
</dbReference>
<proteinExistence type="predicted"/>
<reference evidence="8" key="2">
    <citation type="submission" date="2020-07" db="EMBL/GenBank/DDBJ databases">
        <title>Flavobacterium sp. xlx-214.</title>
        <authorList>
            <person name="Yang C."/>
        </authorList>
    </citation>
    <scope>NUCLEOTIDE SEQUENCE [LARGE SCALE GENOMIC DNA]</scope>
    <source>
        <strain evidence="8">CX-624</strain>
    </source>
</reference>
<dbReference type="SMART" id="SM00342">
    <property type="entry name" value="HTH_ARAC"/>
    <property type="match status" value="1"/>
</dbReference>
<sequence>MQIFIKNMVCDRCIAAVQSIFDDLTIPVEHIHLGSAETAADLDESELTALQQQLEMQGFGLLKTNAEKLTEQIKNEIILLIAGLDIREDFVLSEFLAAQFHKHYTVISKTFSQQENMTLEQYFIHQKIEKVKELLIYNELTLTEISNRLGYRSVQHLSSQFRNITGYSPTAFKSKDLPQRIPLDKI</sequence>
<gene>
    <name evidence="6" type="ORF">H1R16_01800</name>
    <name evidence="5" type="ORF">H2507_01470</name>
</gene>
<dbReference type="InterPro" id="IPR018062">
    <property type="entry name" value="HTH_AraC-typ_CS"/>
</dbReference>
<dbReference type="GO" id="GO:0003700">
    <property type="term" value="F:DNA-binding transcription factor activity"/>
    <property type="evidence" value="ECO:0007669"/>
    <property type="project" value="InterPro"/>
</dbReference>
<evidence type="ECO:0000313" key="7">
    <source>
        <dbReference type="Proteomes" id="UP000515349"/>
    </source>
</evidence>
<keyword evidence="2" id="KW-0238">DNA-binding</keyword>
<dbReference type="SUPFAM" id="SSF46689">
    <property type="entry name" value="Homeodomain-like"/>
    <property type="match status" value="1"/>
</dbReference>